<evidence type="ECO:0000313" key="7">
    <source>
        <dbReference type="Proteomes" id="UP000664169"/>
    </source>
</evidence>
<organism evidence="6 7">
    <name type="scientific">Gomphillus americanus</name>
    <dbReference type="NCBI Taxonomy" id="1940652"/>
    <lineage>
        <taxon>Eukaryota</taxon>
        <taxon>Fungi</taxon>
        <taxon>Dikarya</taxon>
        <taxon>Ascomycota</taxon>
        <taxon>Pezizomycotina</taxon>
        <taxon>Lecanoromycetes</taxon>
        <taxon>OSLEUM clade</taxon>
        <taxon>Ostropomycetidae</taxon>
        <taxon>Ostropales</taxon>
        <taxon>Graphidaceae</taxon>
        <taxon>Gomphilloideae</taxon>
        <taxon>Gomphillus</taxon>
    </lineage>
</organism>
<dbReference type="EMBL" id="CAJPDQ010000002">
    <property type="protein sequence ID" value="CAF9905002.1"/>
    <property type="molecule type" value="Genomic_DNA"/>
</dbReference>
<dbReference type="PANTHER" id="PTHR15367">
    <property type="entry name" value="DNA-DIRECTED RNA POLYMERASE III"/>
    <property type="match status" value="1"/>
</dbReference>
<proteinExistence type="inferred from homology"/>
<dbReference type="InterPro" id="IPR024661">
    <property type="entry name" value="RNA_pol_III_Rpc31"/>
</dbReference>
<evidence type="ECO:0000256" key="4">
    <source>
        <dbReference type="PIRNR" id="PIRNR000777"/>
    </source>
</evidence>
<protein>
    <recommendedName>
        <fullName evidence="4">DNA-directed RNA polymerase III subunit</fullName>
    </recommendedName>
</protein>
<dbReference type="AlphaFoldDB" id="A0A8H3HW85"/>
<evidence type="ECO:0000256" key="1">
    <source>
        <dbReference type="ARBA" id="ARBA00004123"/>
    </source>
</evidence>
<evidence type="ECO:0000313" key="6">
    <source>
        <dbReference type="EMBL" id="CAF9905002.1"/>
    </source>
</evidence>
<name>A0A8H3HW85_9LECA</name>
<dbReference type="PANTHER" id="PTHR15367:SF2">
    <property type="entry name" value="DNA-DIRECTED RNA POLYMERASE III SUBUNIT"/>
    <property type="match status" value="1"/>
</dbReference>
<feature type="compositionally biased region" description="Acidic residues" evidence="5">
    <location>
        <begin position="193"/>
        <end position="212"/>
    </location>
</feature>
<sequence>MPRGGGRARAGTARIAGVDIPIDDDFDPRLPPPHEPGVLFPNRVLKTAHALSKEEKAQIAAWTSLRNQIHDGPLFTTMPDAVKVRLRKEAVSGSAAAVVIPDPFDGGVESYGLKYLKGKRKAPALGEEREYVLEHFPRELWGVLDSRYASSDAAMARKKAKVDLKKVKAKLDALPDDGEEKDGDDEGRKSDEEAPEAAFADDDFEDDEDDMAGDYNAEQYFDDGGDDAGDDYNGGDGGGDDGMY</sequence>
<keyword evidence="3 4" id="KW-0539">Nucleus</keyword>
<comment type="caution">
    <text evidence="6">The sequence shown here is derived from an EMBL/GenBank/DDBJ whole genome shotgun (WGS) entry which is preliminary data.</text>
</comment>
<evidence type="ECO:0000256" key="2">
    <source>
        <dbReference type="ARBA" id="ARBA00008352"/>
    </source>
</evidence>
<dbReference type="OrthoDB" id="5377312at2759"/>
<dbReference type="PIRSF" id="PIRSF000777">
    <property type="entry name" value="RNA_polIII_C31"/>
    <property type="match status" value="1"/>
</dbReference>
<comment type="subunit">
    <text evidence="4">Component of the RNA polymerase III (Pol III) complex.</text>
</comment>
<evidence type="ECO:0000256" key="5">
    <source>
        <dbReference type="SAM" id="MobiDB-lite"/>
    </source>
</evidence>
<feature type="compositionally biased region" description="Acidic residues" evidence="5">
    <location>
        <begin position="174"/>
        <end position="185"/>
    </location>
</feature>
<dbReference type="GO" id="GO:0005666">
    <property type="term" value="C:RNA polymerase III complex"/>
    <property type="evidence" value="ECO:0007669"/>
    <property type="project" value="UniProtKB-UniRule"/>
</dbReference>
<feature type="region of interest" description="Disordered" evidence="5">
    <location>
        <begin position="171"/>
        <end position="244"/>
    </location>
</feature>
<feature type="region of interest" description="Disordered" evidence="5">
    <location>
        <begin position="1"/>
        <end position="38"/>
    </location>
</feature>
<dbReference type="Pfam" id="PF11705">
    <property type="entry name" value="RNA_pol_3_Rpc31"/>
    <property type="match status" value="1"/>
</dbReference>
<dbReference type="Proteomes" id="UP000664169">
    <property type="component" value="Unassembled WGS sequence"/>
</dbReference>
<comment type="function">
    <text evidence="4">DNA-dependent RNA polymerase catalyzes the transcription of DNA into RNA using the four ribonucleoside triphosphates as substrates. Specific peripheric component of RNA polymerase III which synthesizes small RNAs, such as 5S rRNA and tRNAs.</text>
</comment>
<accession>A0A8H3HW85</accession>
<gene>
    <name evidence="6" type="ORF">GOMPHAMPRED_003008</name>
</gene>
<comment type="similarity">
    <text evidence="2 4">Belongs to the eukaryotic RPC7 RNA polymerase subunit family.</text>
</comment>
<reference evidence="6" key="1">
    <citation type="submission" date="2021-03" db="EMBL/GenBank/DDBJ databases">
        <authorList>
            <person name="Tagirdzhanova G."/>
        </authorList>
    </citation>
    <scope>NUCLEOTIDE SEQUENCE</scope>
</reference>
<keyword evidence="7" id="KW-1185">Reference proteome</keyword>
<feature type="compositionally biased region" description="Gly residues" evidence="5">
    <location>
        <begin position="232"/>
        <end position="244"/>
    </location>
</feature>
<evidence type="ECO:0000256" key="3">
    <source>
        <dbReference type="ARBA" id="ARBA00023242"/>
    </source>
</evidence>
<feature type="compositionally biased region" description="Acidic residues" evidence="5">
    <location>
        <begin position="220"/>
        <end position="230"/>
    </location>
</feature>
<dbReference type="GO" id="GO:0006383">
    <property type="term" value="P:transcription by RNA polymerase III"/>
    <property type="evidence" value="ECO:0007669"/>
    <property type="project" value="UniProtKB-UniRule"/>
</dbReference>
<comment type="subcellular location">
    <subcellularLocation>
        <location evidence="1 4">Nucleus</location>
    </subcellularLocation>
</comment>